<dbReference type="Proteomes" id="UP001359485">
    <property type="component" value="Unassembled WGS sequence"/>
</dbReference>
<reference evidence="2 5" key="1">
    <citation type="submission" date="2023-10" db="EMBL/GenBank/DDBJ databases">
        <title>Genomes of two closely related lineages of the louse Polyplax serrata with different host specificities.</title>
        <authorList>
            <person name="Martinu J."/>
            <person name="Tarabai H."/>
            <person name="Stefka J."/>
            <person name="Hypsa V."/>
        </authorList>
    </citation>
    <scope>NUCLEOTIDE SEQUENCE [LARGE SCALE GENOMIC DNA]</scope>
    <source>
        <strain evidence="3">98ZLc_SE</strain>
        <strain evidence="2">HR10_N</strain>
    </source>
</reference>
<dbReference type="Pfam" id="PF21373">
    <property type="entry name" value="ZNHIT3_C"/>
    <property type="match status" value="1"/>
</dbReference>
<dbReference type="EMBL" id="JAWJWE010000037">
    <property type="protein sequence ID" value="KAK6625384.1"/>
    <property type="molecule type" value="Genomic_DNA"/>
</dbReference>
<gene>
    <name evidence="2" type="ORF">RUM43_005681</name>
    <name evidence="3" type="ORF">RUM44_008495</name>
</gene>
<evidence type="ECO:0000313" key="2">
    <source>
        <dbReference type="EMBL" id="KAK6625384.1"/>
    </source>
</evidence>
<organism evidence="2 5">
    <name type="scientific">Polyplax serrata</name>
    <name type="common">Common mouse louse</name>
    <dbReference type="NCBI Taxonomy" id="468196"/>
    <lineage>
        <taxon>Eukaryota</taxon>
        <taxon>Metazoa</taxon>
        <taxon>Ecdysozoa</taxon>
        <taxon>Arthropoda</taxon>
        <taxon>Hexapoda</taxon>
        <taxon>Insecta</taxon>
        <taxon>Pterygota</taxon>
        <taxon>Neoptera</taxon>
        <taxon>Paraneoptera</taxon>
        <taxon>Psocodea</taxon>
        <taxon>Troctomorpha</taxon>
        <taxon>Phthiraptera</taxon>
        <taxon>Anoplura</taxon>
        <taxon>Polyplacidae</taxon>
        <taxon>Polyplax</taxon>
    </lineage>
</organism>
<proteinExistence type="predicted"/>
<dbReference type="Proteomes" id="UP001372834">
    <property type="component" value="Unassembled WGS sequence"/>
</dbReference>
<evidence type="ECO:0000313" key="3">
    <source>
        <dbReference type="EMBL" id="KAK6638070.1"/>
    </source>
</evidence>
<protein>
    <recommendedName>
        <fullName evidence="1">Zinc finger HIT domain-containing protein</fullName>
    </recommendedName>
</protein>
<dbReference type="EMBL" id="JAWJWF010000002">
    <property type="protein sequence ID" value="KAK6638070.1"/>
    <property type="molecule type" value="Genomic_DNA"/>
</dbReference>
<evidence type="ECO:0000259" key="1">
    <source>
        <dbReference type="Pfam" id="PF21373"/>
    </source>
</evidence>
<accession>A0AAN8NX58</accession>
<feature type="domain" description="Zinc finger HIT" evidence="1">
    <location>
        <begin position="26"/>
        <end position="82"/>
    </location>
</feature>
<evidence type="ECO:0000313" key="5">
    <source>
        <dbReference type="Proteomes" id="UP001372834"/>
    </source>
</evidence>
<comment type="caution">
    <text evidence="2">The sequence shown here is derived from an EMBL/GenBank/DDBJ whole genome shotgun (WGS) entry which is preliminary data.</text>
</comment>
<dbReference type="InterPro" id="IPR048371">
    <property type="entry name" value="ZNHIT3_C"/>
</dbReference>
<dbReference type="AlphaFoldDB" id="A0AAN8NX58"/>
<keyword evidence="4" id="KW-1185">Reference proteome</keyword>
<name>A0AAN8NX58_POLSC</name>
<sequence>MKAEDCTQVETKTTKYFTEDTIDPERLSKLGESNKIKNLLKNKYLRSTLSAVENATNPENAVFEAMKNPDFVKFVDECLQIVEDLDVS</sequence>
<evidence type="ECO:0000313" key="4">
    <source>
        <dbReference type="Proteomes" id="UP001359485"/>
    </source>
</evidence>